<evidence type="ECO:0000313" key="5">
    <source>
        <dbReference type="Proteomes" id="UP000221653"/>
    </source>
</evidence>
<evidence type="ECO:0000313" key="4">
    <source>
        <dbReference type="EMBL" id="PFG28234.1"/>
    </source>
</evidence>
<dbReference type="SUPFAM" id="SSF81301">
    <property type="entry name" value="Nucleotidyltransferase"/>
    <property type="match status" value="1"/>
</dbReference>
<dbReference type="Gene3D" id="3.30.460.10">
    <property type="entry name" value="Beta Polymerase, domain 2"/>
    <property type="match status" value="1"/>
</dbReference>
<evidence type="ECO:0000256" key="1">
    <source>
        <dbReference type="ARBA" id="ARBA00010574"/>
    </source>
</evidence>
<organism evidence="4 5">
    <name type="scientific">Corynebacterium renale</name>
    <dbReference type="NCBI Taxonomy" id="1724"/>
    <lineage>
        <taxon>Bacteria</taxon>
        <taxon>Bacillati</taxon>
        <taxon>Actinomycetota</taxon>
        <taxon>Actinomycetes</taxon>
        <taxon>Mycobacteriales</taxon>
        <taxon>Corynebacteriaceae</taxon>
        <taxon>Corynebacterium</taxon>
    </lineage>
</organism>
<dbReference type="STRING" id="1724.GCA_001044175_01396"/>
<evidence type="ECO:0000256" key="2">
    <source>
        <dbReference type="HAMAP-Rule" id="MF_01477"/>
    </source>
</evidence>
<keyword evidence="2" id="KW-0963">Cytoplasm</keyword>
<dbReference type="Pfam" id="PF02410">
    <property type="entry name" value="RsfS"/>
    <property type="match status" value="1"/>
</dbReference>
<keyword evidence="2" id="KW-0810">Translation regulation</keyword>
<dbReference type="GO" id="GO:0090071">
    <property type="term" value="P:negative regulation of ribosome biogenesis"/>
    <property type="evidence" value="ECO:0007669"/>
    <property type="project" value="UniProtKB-UniRule"/>
</dbReference>
<sequence length="155" mass="17279">MTVSEKSSTLAGIAARAADERKGENIVAIDVSNVMAIADAFVIVSASNERQVRAIVEEIEDDLTAAGEEPLRREGNRENRWVLLDYGGLVVHVQREQEREFYGLDRLYRDCPLIEVEGIPEQQRPGEWEETVDTRTVDSIDDIPLAQGSPIEGEL</sequence>
<dbReference type="PANTHER" id="PTHR21043:SF0">
    <property type="entry name" value="MITOCHONDRIAL ASSEMBLY OF RIBOSOMAL LARGE SUBUNIT PROTEIN 1"/>
    <property type="match status" value="1"/>
</dbReference>
<dbReference type="GO" id="GO:0005737">
    <property type="term" value="C:cytoplasm"/>
    <property type="evidence" value="ECO:0007669"/>
    <property type="project" value="UniProtKB-SubCell"/>
</dbReference>
<dbReference type="GO" id="GO:0017148">
    <property type="term" value="P:negative regulation of translation"/>
    <property type="evidence" value="ECO:0007669"/>
    <property type="project" value="UniProtKB-UniRule"/>
</dbReference>
<dbReference type="NCBIfam" id="TIGR00090">
    <property type="entry name" value="rsfS_iojap_ybeB"/>
    <property type="match status" value="1"/>
</dbReference>
<comment type="subcellular location">
    <subcellularLocation>
        <location evidence="2">Cytoplasm</location>
    </subcellularLocation>
</comment>
<dbReference type="RefSeq" id="WP_048379574.1">
    <property type="nucleotide sequence ID" value="NZ_LDYE01000003.1"/>
</dbReference>
<dbReference type="AlphaFoldDB" id="A0A2A9DNQ9"/>
<dbReference type="GO" id="GO:0042256">
    <property type="term" value="P:cytosolic ribosome assembly"/>
    <property type="evidence" value="ECO:0007669"/>
    <property type="project" value="UniProtKB-UniRule"/>
</dbReference>
<accession>A0A2A9DNQ9</accession>
<protein>
    <recommendedName>
        <fullName evidence="2">Ribosomal silencing factor RsfS</fullName>
    </recommendedName>
</protein>
<dbReference type="InterPro" id="IPR004394">
    <property type="entry name" value="Iojap/RsfS/C7orf30"/>
</dbReference>
<proteinExistence type="inferred from homology"/>
<gene>
    <name evidence="2" type="primary">rsfS</name>
    <name evidence="4" type="ORF">ATK06_1336</name>
</gene>
<evidence type="ECO:0000256" key="3">
    <source>
        <dbReference type="SAM" id="MobiDB-lite"/>
    </source>
</evidence>
<reference evidence="4 5" key="1">
    <citation type="submission" date="2017-10" db="EMBL/GenBank/DDBJ databases">
        <title>Sequencing the genomes of 1000 actinobacteria strains.</title>
        <authorList>
            <person name="Klenk H.-P."/>
        </authorList>
    </citation>
    <scope>NUCLEOTIDE SEQUENCE [LARGE SCALE GENOMIC DNA]</scope>
    <source>
        <strain evidence="4 5">DSM 20688</strain>
    </source>
</reference>
<name>A0A2A9DNQ9_9CORY</name>
<dbReference type="GO" id="GO:0043023">
    <property type="term" value="F:ribosomal large subunit binding"/>
    <property type="evidence" value="ECO:0007669"/>
    <property type="project" value="TreeGrafter"/>
</dbReference>
<dbReference type="PANTHER" id="PTHR21043">
    <property type="entry name" value="IOJAP SUPERFAMILY ORTHOLOG"/>
    <property type="match status" value="1"/>
</dbReference>
<dbReference type="HAMAP" id="MF_01477">
    <property type="entry name" value="Iojap_RsfS"/>
    <property type="match status" value="1"/>
</dbReference>
<keyword evidence="2" id="KW-0678">Repressor</keyword>
<comment type="caution">
    <text evidence="4">The sequence shown here is derived from an EMBL/GenBank/DDBJ whole genome shotgun (WGS) entry which is preliminary data.</text>
</comment>
<feature type="region of interest" description="Disordered" evidence="3">
    <location>
        <begin position="120"/>
        <end position="155"/>
    </location>
</feature>
<dbReference type="Proteomes" id="UP000221653">
    <property type="component" value="Unassembled WGS sequence"/>
</dbReference>
<comment type="function">
    <text evidence="2">Functions as a ribosomal silencing factor. Interacts with ribosomal protein uL14 (rplN), blocking formation of intersubunit bridge B8. Prevents association of the 30S and 50S ribosomal subunits and the formation of functional ribosomes, thus repressing translation.</text>
</comment>
<keyword evidence="5" id="KW-1185">Reference proteome</keyword>
<dbReference type="InterPro" id="IPR043519">
    <property type="entry name" value="NT_sf"/>
</dbReference>
<comment type="subunit">
    <text evidence="2">Interacts with ribosomal protein uL14 (rplN).</text>
</comment>
<dbReference type="OrthoDB" id="9793681at2"/>
<feature type="compositionally biased region" description="Basic and acidic residues" evidence="3">
    <location>
        <begin position="124"/>
        <end position="138"/>
    </location>
</feature>
<comment type="similarity">
    <text evidence="1 2">Belongs to the Iojap/RsfS family.</text>
</comment>
<dbReference type="EMBL" id="PDJF01000001">
    <property type="protein sequence ID" value="PFG28234.1"/>
    <property type="molecule type" value="Genomic_DNA"/>
</dbReference>